<dbReference type="OrthoDB" id="5296580at2"/>
<dbReference type="RefSeq" id="WP_110020249.1">
    <property type="nucleotide sequence ID" value="NZ_QGTJ01000014.1"/>
</dbReference>
<reference evidence="1 2" key="1">
    <citation type="submission" date="2018-05" db="EMBL/GenBank/DDBJ databases">
        <title>Genomic Encyclopedia of Type Strains, Phase IV (KMG-IV): sequencing the most valuable type-strain genomes for metagenomic binning, comparative biology and taxonomic classification.</title>
        <authorList>
            <person name="Goeker M."/>
        </authorList>
    </citation>
    <scope>NUCLEOTIDE SEQUENCE [LARGE SCALE GENOMIC DNA]</scope>
    <source>
        <strain evidence="1 2">DSM 23606</strain>
    </source>
</reference>
<evidence type="ECO:0000313" key="1">
    <source>
        <dbReference type="EMBL" id="PWV58697.1"/>
    </source>
</evidence>
<evidence type="ECO:0000313" key="2">
    <source>
        <dbReference type="Proteomes" id="UP000246569"/>
    </source>
</evidence>
<dbReference type="Pfam" id="PF04351">
    <property type="entry name" value="PilP"/>
    <property type="match status" value="1"/>
</dbReference>
<comment type="caution">
    <text evidence="1">The sequence shown here is derived from an EMBL/GenBank/DDBJ whole genome shotgun (WGS) entry which is preliminary data.</text>
</comment>
<sequence length="174" mass="19226">MRRHIPFLLIGATLAYGCDTADKTADLRDFVAMTKASSPGRPLEPIPRPAPYRPAAYEAAELRSPFSIAAILRAQAAPPRVDNGIRPNLDRPREELEKYALSSLRMVGTIERDTRLALIKVPDGSVQTIQAGNYIGTDYGKVLKIDEDRIELLEIVQDGNGGWVERRNTLALSE</sequence>
<dbReference type="InterPro" id="IPR007446">
    <property type="entry name" value="PilP"/>
</dbReference>
<keyword evidence="2" id="KW-1185">Reference proteome</keyword>
<dbReference type="Proteomes" id="UP000246569">
    <property type="component" value="Unassembled WGS sequence"/>
</dbReference>
<dbReference type="AlphaFoldDB" id="A0A317MR62"/>
<proteinExistence type="predicted"/>
<dbReference type="PROSITE" id="PS51257">
    <property type="entry name" value="PROKAR_LIPOPROTEIN"/>
    <property type="match status" value="1"/>
</dbReference>
<dbReference type="Gene3D" id="2.30.30.830">
    <property type="match status" value="1"/>
</dbReference>
<gene>
    <name evidence="1" type="ORF">C7443_11423</name>
</gene>
<organism evidence="1 2">
    <name type="scientific">Plasticicumulans acidivorans</name>
    <dbReference type="NCBI Taxonomy" id="886464"/>
    <lineage>
        <taxon>Bacteria</taxon>
        <taxon>Pseudomonadati</taxon>
        <taxon>Pseudomonadota</taxon>
        <taxon>Gammaproteobacteria</taxon>
        <taxon>Candidatus Competibacteraceae</taxon>
        <taxon>Plasticicumulans</taxon>
    </lineage>
</organism>
<name>A0A317MR62_9GAMM</name>
<accession>A0A317MR62</accession>
<dbReference type="PIRSF" id="PIRSF016481">
    <property type="entry name" value="Pilus_assembly_PilP"/>
    <property type="match status" value="1"/>
</dbReference>
<protein>
    <submittedName>
        <fullName evidence="1">Type IV pilus assembly protein PilP</fullName>
    </submittedName>
</protein>
<dbReference type="EMBL" id="QGTJ01000014">
    <property type="protein sequence ID" value="PWV58697.1"/>
    <property type="molecule type" value="Genomic_DNA"/>
</dbReference>